<dbReference type="PRINTS" id="PR00119">
    <property type="entry name" value="CATATPASE"/>
</dbReference>
<dbReference type="FunFam" id="2.70.150.10:FF:000002">
    <property type="entry name" value="Copper-transporting ATPase 1, putative"/>
    <property type="match status" value="1"/>
</dbReference>
<dbReference type="NCBIfam" id="TIGR01494">
    <property type="entry name" value="ATPase_P-type"/>
    <property type="match status" value="1"/>
</dbReference>
<sequence>MNKGNKNQDHDNQNHKKHDSSESHMKHKDHKDHKSHVSAEAHTTHQNHQEHKDHGSTGTKMKHGDHQDHKSHDHSAHISDFKKRFFVSLILTIPVLLLSETIQLWLNFEITFNFQRELVLAISSLIYFYGGWPFLKGLFNEIKKKLPGMMTLIAMAISVAFFYSAATVFFIEGVDFFWELATLIDVMLLGHWVEAKSIMGASRALEELVKIMPTTAHLIKDGEIIDVSVSELKINDVTLVRPGEKIPSDGVVIDGSSYVNEAFLTGESMPVSKTVDDMVIGGSINSEGILHVKITKTGEENYLAQVIDLVRKAQMSKSRTQDLANRAAALLFYVALIAGIITYTTWFLLGFPDFALERAVTVLVIACPHALGLAIPLVVALSTSITAKSGVLIRDRTGFENVRNIDAIVFDKTGTLTEGNFGVTDVISYIPEEELLELTAALEINSEHIIAKAIVDYAKEKKIKIPSTIDFTVMPGKGVKGKINGKTVYVGSPNLLDELKIEIEDEKIKQVQQQGKTVIFTIIDDKLAGAFALADKIREDSRIAIEKLKSLGIRTYMLTGDAEEVAKWVAKELEMDDYFAEVLPHEKADKITKLKEEGYKVAMVGDGINDAPALVTADVGIAVGAGTDVAIESADIILVRNNPNDVIRLIELSKQTYKKMIQNLWWAAGYNIIAIPLAAGVLASVGVIINPAIGAILMSLSTVIVAINSQTLRKYDISPKNNKKSAKKEQKDKS</sequence>
<evidence type="ECO:0000256" key="1">
    <source>
        <dbReference type="ARBA" id="ARBA00004127"/>
    </source>
</evidence>
<reference evidence="13" key="1">
    <citation type="journal article" date="2022" name="Nat. Microbiol.">
        <title>Unique mobile elements and scalable gene flow at the prokaryote-eukaryote boundary revealed by circularized Asgard archaea genomes.</title>
        <authorList>
            <person name="Wu F."/>
            <person name="Speth D.R."/>
            <person name="Philosof A."/>
            <person name="Cremiere A."/>
            <person name="Narayanan A."/>
            <person name="Barco R.A."/>
            <person name="Connon S.A."/>
            <person name="Amend J.P."/>
            <person name="Antoshechkin I.A."/>
            <person name="Orphan V.J."/>
        </authorList>
    </citation>
    <scope>NUCLEOTIDE SEQUENCE</scope>
    <source>
        <strain evidence="13">PM71</strain>
    </source>
</reference>
<dbReference type="InterPro" id="IPR023299">
    <property type="entry name" value="ATPase_P-typ_cyto_dom_N"/>
</dbReference>
<feature type="transmembrane region" description="Helical" evidence="11">
    <location>
        <begin position="118"/>
        <end position="139"/>
    </location>
</feature>
<dbReference type="EMBL" id="CP084166">
    <property type="protein sequence ID" value="UJG41176.1"/>
    <property type="molecule type" value="Genomic_DNA"/>
</dbReference>
<dbReference type="InterPro" id="IPR044492">
    <property type="entry name" value="P_typ_ATPase_HD_dom"/>
</dbReference>
<dbReference type="InterPro" id="IPR001757">
    <property type="entry name" value="P_typ_ATPase"/>
</dbReference>
<dbReference type="SFLD" id="SFLDF00027">
    <property type="entry name" value="p-type_atpase"/>
    <property type="match status" value="1"/>
</dbReference>
<evidence type="ECO:0000256" key="5">
    <source>
        <dbReference type="ARBA" id="ARBA00022741"/>
    </source>
</evidence>
<dbReference type="CDD" id="cd07552">
    <property type="entry name" value="P-type_ATPase_Cu-like"/>
    <property type="match status" value="1"/>
</dbReference>
<dbReference type="SFLD" id="SFLDG00002">
    <property type="entry name" value="C1.7:_P-type_atpase_like"/>
    <property type="match status" value="1"/>
</dbReference>
<dbReference type="Pfam" id="PF00702">
    <property type="entry name" value="Hydrolase"/>
    <property type="match status" value="1"/>
</dbReference>
<dbReference type="GO" id="GO:0016887">
    <property type="term" value="F:ATP hydrolysis activity"/>
    <property type="evidence" value="ECO:0007669"/>
    <property type="project" value="InterPro"/>
</dbReference>
<dbReference type="SUPFAM" id="SSF56784">
    <property type="entry name" value="HAD-like"/>
    <property type="match status" value="1"/>
</dbReference>
<dbReference type="Gene3D" id="3.40.50.1000">
    <property type="entry name" value="HAD superfamily/HAD-like"/>
    <property type="match status" value="1"/>
</dbReference>
<evidence type="ECO:0000256" key="6">
    <source>
        <dbReference type="ARBA" id="ARBA00022840"/>
    </source>
</evidence>
<evidence type="ECO:0000256" key="11">
    <source>
        <dbReference type="SAM" id="Phobius"/>
    </source>
</evidence>
<feature type="transmembrane region" description="Helical" evidence="11">
    <location>
        <begin position="688"/>
        <end position="707"/>
    </location>
</feature>
<dbReference type="GO" id="GO:0005524">
    <property type="term" value="F:ATP binding"/>
    <property type="evidence" value="ECO:0007669"/>
    <property type="project" value="UniProtKB-KW"/>
</dbReference>
<dbReference type="GO" id="GO:0055070">
    <property type="term" value="P:copper ion homeostasis"/>
    <property type="evidence" value="ECO:0007669"/>
    <property type="project" value="TreeGrafter"/>
</dbReference>
<dbReference type="Gene3D" id="3.40.1110.10">
    <property type="entry name" value="Calcium-transporting ATPase, cytoplasmic domain N"/>
    <property type="match status" value="1"/>
</dbReference>
<feature type="transmembrane region" description="Helical" evidence="11">
    <location>
        <begin position="151"/>
        <end position="170"/>
    </location>
</feature>
<dbReference type="GO" id="GO:0043682">
    <property type="term" value="F:P-type divalent copper transporter activity"/>
    <property type="evidence" value="ECO:0007669"/>
    <property type="project" value="TreeGrafter"/>
</dbReference>
<dbReference type="InterPro" id="IPR018303">
    <property type="entry name" value="ATPase_P-typ_P_site"/>
</dbReference>
<dbReference type="PANTHER" id="PTHR43520:SF8">
    <property type="entry name" value="P-TYPE CU(+) TRANSPORTER"/>
    <property type="match status" value="1"/>
</dbReference>
<comment type="similarity">
    <text evidence="2">Belongs to the cation transport ATPase (P-type) (TC 3.A.3) family. Type IB subfamily.</text>
</comment>
<evidence type="ECO:0000256" key="2">
    <source>
        <dbReference type="ARBA" id="ARBA00006024"/>
    </source>
</evidence>
<evidence type="ECO:0000256" key="9">
    <source>
        <dbReference type="ARBA" id="ARBA00023136"/>
    </source>
</evidence>
<evidence type="ECO:0000256" key="10">
    <source>
        <dbReference type="SAM" id="MobiDB-lite"/>
    </source>
</evidence>
<dbReference type="GO" id="GO:0012505">
    <property type="term" value="C:endomembrane system"/>
    <property type="evidence" value="ECO:0007669"/>
    <property type="project" value="UniProtKB-SubCell"/>
</dbReference>
<dbReference type="PANTHER" id="PTHR43520">
    <property type="entry name" value="ATP7, ISOFORM B"/>
    <property type="match status" value="1"/>
</dbReference>
<dbReference type="AlphaFoldDB" id="A0A9Y1BLC1"/>
<feature type="compositionally biased region" description="Basic residues" evidence="10">
    <location>
        <begin position="25"/>
        <end position="34"/>
    </location>
</feature>
<dbReference type="Pfam" id="PF00122">
    <property type="entry name" value="E1-E2_ATPase"/>
    <property type="match status" value="1"/>
</dbReference>
<dbReference type="InterPro" id="IPR059000">
    <property type="entry name" value="ATPase_P-type_domA"/>
</dbReference>
<evidence type="ECO:0000256" key="4">
    <source>
        <dbReference type="ARBA" id="ARBA00022723"/>
    </source>
</evidence>
<dbReference type="NCBIfam" id="TIGR01511">
    <property type="entry name" value="ATPase-IB1_Cu"/>
    <property type="match status" value="1"/>
</dbReference>
<proteinExistence type="inferred from homology"/>
<keyword evidence="7" id="KW-1278">Translocase</keyword>
<evidence type="ECO:0000256" key="7">
    <source>
        <dbReference type="ARBA" id="ARBA00022967"/>
    </source>
</evidence>
<feature type="region of interest" description="Disordered" evidence="10">
    <location>
        <begin position="1"/>
        <end position="73"/>
    </location>
</feature>
<feature type="transmembrane region" description="Helical" evidence="11">
    <location>
        <begin position="176"/>
        <end position="193"/>
    </location>
</feature>
<keyword evidence="3 11" id="KW-0812">Transmembrane</keyword>
<dbReference type="Proteomes" id="UP001201020">
    <property type="component" value="Chromosome"/>
</dbReference>
<dbReference type="GO" id="GO:0005507">
    <property type="term" value="F:copper ion binding"/>
    <property type="evidence" value="ECO:0007669"/>
    <property type="project" value="TreeGrafter"/>
</dbReference>
<dbReference type="GO" id="GO:0016020">
    <property type="term" value="C:membrane"/>
    <property type="evidence" value="ECO:0007669"/>
    <property type="project" value="InterPro"/>
</dbReference>
<feature type="transmembrane region" description="Helical" evidence="11">
    <location>
        <begin position="664"/>
        <end position="682"/>
    </location>
</feature>
<feature type="domain" description="P-type ATPase A" evidence="12">
    <location>
        <begin position="211"/>
        <end position="310"/>
    </location>
</feature>
<keyword evidence="8 11" id="KW-1133">Transmembrane helix</keyword>
<keyword evidence="5" id="KW-0547">Nucleotide-binding</keyword>
<dbReference type="InterPro" id="IPR023214">
    <property type="entry name" value="HAD_sf"/>
</dbReference>
<feature type="compositionally biased region" description="Basic and acidic residues" evidence="10">
    <location>
        <begin position="1"/>
        <end position="24"/>
    </location>
</feature>
<keyword evidence="6" id="KW-0067">ATP-binding</keyword>
<dbReference type="InterPro" id="IPR023298">
    <property type="entry name" value="ATPase_P-typ_TM_dom_sf"/>
</dbReference>
<organism evidence="13">
    <name type="scientific">Candidatus Heimdallarchaeum aukensis</name>
    <dbReference type="NCBI Taxonomy" id="2876573"/>
    <lineage>
        <taxon>Archaea</taxon>
        <taxon>Promethearchaeati</taxon>
        <taxon>Candidatus Heimdallarchaeota</taxon>
        <taxon>Candidatus Heimdallarchaeia (ex Rinke et al. 2021) (nom. nud.)</taxon>
        <taxon>Candidatus Heimdallarchaeales</taxon>
        <taxon>Candidatus Heimdallarchaeaceae</taxon>
        <taxon>Candidatus Heimdallarchaeum</taxon>
    </lineage>
</organism>
<evidence type="ECO:0000259" key="12">
    <source>
        <dbReference type="Pfam" id="PF00122"/>
    </source>
</evidence>
<feature type="transmembrane region" description="Helical" evidence="11">
    <location>
        <begin position="327"/>
        <end position="349"/>
    </location>
</feature>
<keyword evidence="9 11" id="KW-0472">Membrane</keyword>
<dbReference type="PROSITE" id="PS00154">
    <property type="entry name" value="ATPASE_E1_E2"/>
    <property type="match status" value="1"/>
</dbReference>
<comment type="subcellular location">
    <subcellularLocation>
        <location evidence="1">Endomembrane system</location>
        <topology evidence="1">Multi-pass membrane protein</topology>
    </subcellularLocation>
</comment>
<feature type="compositionally biased region" description="Basic and acidic residues" evidence="10">
    <location>
        <begin position="35"/>
        <end position="55"/>
    </location>
</feature>
<evidence type="ECO:0000256" key="3">
    <source>
        <dbReference type="ARBA" id="ARBA00022692"/>
    </source>
</evidence>
<accession>A0A9Y1BLC1</accession>
<dbReference type="InterPro" id="IPR027256">
    <property type="entry name" value="P-typ_ATPase_IB"/>
</dbReference>
<dbReference type="SFLD" id="SFLDS00003">
    <property type="entry name" value="Haloacid_Dehalogenase"/>
    <property type="match status" value="1"/>
</dbReference>
<feature type="transmembrane region" description="Helical" evidence="11">
    <location>
        <begin position="361"/>
        <end position="387"/>
    </location>
</feature>
<protein>
    <submittedName>
        <fullName evidence="13">Copper-translocating P-type ATPase</fullName>
    </submittedName>
</protein>
<keyword evidence="4" id="KW-0479">Metal-binding</keyword>
<evidence type="ECO:0000313" key="13">
    <source>
        <dbReference type="EMBL" id="UJG41176.1"/>
    </source>
</evidence>
<dbReference type="SUPFAM" id="SSF81665">
    <property type="entry name" value="Calcium ATPase, transmembrane domain M"/>
    <property type="match status" value="1"/>
</dbReference>
<dbReference type="NCBIfam" id="TIGR01525">
    <property type="entry name" value="ATPase-IB_hvy"/>
    <property type="match status" value="1"/>
</dbReference>
<name>A0A9Y1BLC1_9ARCH</name>
<dbReference type="SUPFAM" id="SSF81653">
    <property type="entry name" value="Calcium ATPase, transduction domain A"/>
    <property type="match status" value="1"/>
</dbReference>
<dbReference type="InterPro" id="IPR008250">
    <property type="entry name" value="ATPase_P-typ_transduc_dom_A_sf"/>
</dbReference>
<dbReference type="InterPro" id="IPR036412">
    <property type="entry name" value="HAD-like_sf"/>
</dbReference>
<gene>
    <name evidence="13" type="ORF">K9W45_01625</name>
</gene>
<feature type="compositionally biased region" description="Basic and acidic residues" evidence="10">
    <location>
        <begin position="62"/>
        <end position="73"/>
    </location>
</feature>
<dbReference type="Gene3D" id="2.70.150.10">
    <property type="entry name" value="Calcium-transporting ATPase, cytoplasmic transduction domain A"/>
    <property type="match status" value="1"/>
</dbReference>
<evidence type="ECO:0000256" key="8">
    <source>
        <dbReference type="ARBA" id="ARBA00022989"/>
    </source>
</evidence>
<dbReference type="PRINTS" id="PR00120">
    <property type="entry name" value="HATPASE"/>
</dbReference>
<feature type="transmembrane region" description="Helical" evidence="11">
    <location>
        <begin position="85"/>
        <end position="106"/>
    </location>
</feature>